<protein>
    <submittedName>
        <fullName evidence="1">Uncharacterized protein</fullName>
    </submittedName>
</protein>
<evidence type="ECO:0000313" key="1">
    <source>
        <dbReference type="EMBL" id="MPN17732.1"/>
    </source>
</evidence>
<gene>
    <name evidence="1" type="ORF">SDC9_165087</name>
</gene>
<reference evidence="1" key="1">
    <citation type="submission" date="2019-08" db="EMBL/GenBank/DDBJ databases">
        <authorList>
            <person name="Kucharzyk K."/>
            <person name="Murdoch R.W."/>
            <person name="Higgins S."/>
            <person name="Loffler F."/>
        </authorList>
    </citation>
    <scope>NUCLEOTIDE SEQUENCE</scope>
</reference>
<name>A0A645FVQ8_9ZZZZ</name>
<dbReference type="EMBL" id="VSSQ01064921">
    <property type="protein sequence ID" value="MPN17732.1"/>
    <property type="molecule type" value="Genomic_DNA"/>
</dbReference>
<dbReference type="AlphaFoldDB" id="A0A645FVQ8"/>
<comment type="caution">
    <text evidence="1">The sequence shown here is derived from an EMBL/GenBank/DDBJ whole genome shotgun (WGS) entry which is preliminary data.</text>
</comment>
<sequence>MAGTVDLAAVQPQKGLRVLAQNMQDRRTARPLYIIEVAALYRGRHITQCLFTCKLVPGAVDLFIFIAHAHIARARFQRFACAKAGKIGRLYRRRDHQRLAGQHPYPHLYGKPRVQLK</sequence>
<proteinExistence type="predicted"/>
<accession>A0A645FVQ8</accession>
<organism evidence="1">
    <name type="scientific">bioreactor metagenome</name>
    <dbReference type="NCBI Taxonomy" id="1076179"/>
    <lineage>
        <taxon>unclassified sequences</taxon>
        <taxon>metagenomes</taxon>
        <taxon>ecological metagenomes</taxon>
    </lineage>
</organism>